<evidence type="ECO:0000256" key="2">
    <source>
        <dbReference type="SAM" id="Phobius"/>
    </source>
</evidence>
<evidence type="ECO:0000256" key="1">
    <source>
        <dbReference type="SAM" id="MobiDB-lite"/>
    </source>
</evidence>
<feature type="compositionally biased region" description="Basic and acidic residues" evidence="1">
    <location>
        <begin position="65"/>
        <end position="82"/>
    </location>
</feature>
<dbReference type="Proteomes" id="UP000252733">
    <property type="component" value="Unassembled WGS sequence"/>
</dbReference>
<proteinExistence type="predicted"/>
<name>A0A2T0XQX7_9BACT</name>
<reference evidence="3 4" key="1">
    <citation type="submission" date="2018-07" db="EMBL/GenBank/DDBJ databases">
        <title>Freshwater and sediment microbial communities from various areas in North America, analyzing microbe dynamics in response to fracking.</title>
        <authorList>
            <person name="Lamendella R."/>
        </authorList>
    </citation>
    <scope>NUCLEOTIDE SEQUENCE [LARGE SCALE GENOMIC DNA]</scope>
    <source>
        <strain evidence="3 4">160A</strain>
    </source>
</reference>
<dbReference type="EMBL" id="QPIZ01000001">
    <property type="protein sequence ID" value="RCW39279.1"/>
    <property type="molecule type" value="Genomic_DNA"/>
</dbReference>
<keyword evidence="2" id="KW-0812">Transmembrane</keyword>
<dbReference type="AlphaFoldDB" id="A0A2T0XQX7"/>
<protein>
    <submittedName>
        <fullName evidence="3">Uncharacterized protein</fullName>
    </submittedName>
</protein>
<evidence type="ECO:0000313" key="4">
    <source>
        <dbReference type="Proteomes" id="UP000252733"/>
    </source>
</evidence>
<organism evidence="3 4">
    <name type="scientific">Marinilabilia salmonicolor</name>
    <dbReference type="NCBI Taxonomy" id="989"/>
    <lineage>
        <taxon>Bacteria</taxon>
        <taxon>Pseudomonadati</taxon>
        <taxon>Bacteroidota</taxon>
        <taxon>Bacteroidia</taxon>
        <taxon>Marinilabiliales</taxon>
        <taxon>Marinilabiliaceae</taxon>
        <taxon>Marinilabilia</taxon>
    </lineage>
</organism>
<comment type="caution">
    <text evidence="3">The sequence shown here is derived from an EMBL/GenBank/DDBJ whole genome shotgun (WGS) entry which is preliminary data.</text>
</comment>
<gene>
    <name evidence="3" type="ORF">DFO77_10147</name>
</gene>
<evidence type="ECO:0000313" key="3">
    <source>
        <dbReference type="EMBL" id="RCW39279.1"/>
    </source>
</evidence>
<keyword evidence="2" id="KW-0472">Membrane</keyword>
<dbReference type="OrthoDB" id="1119401at2"/>
<feature type="transmembrane region" description="Helical" evidence="2">
    <location>
        <begin position="6"/>
        <end position="22"/>
    </location>
</feature>
<keyword evidence="2" id="KW-1133">Transmembrane helix</keyword>
<feature type="region of interest" description="Disordered" evidence="1">
    <location>
        <begin position="55"/>
        <end position="132"/>
    </location>
</feature>
<dbReference type="RefSeq" id="WP_106152044.1">
    <property type="nucleotide sequence ID" value="NZ_PVTS01000003.1"/>
</dbReference>
<keyword evidence="4" id="KW-1185">Reference proteome</keyword>
<sequence>MDGIGEIIYIIIMVVIFIFSALKRKKPERNDMPVPEDQESRSPFDEVFSPFKEIFEDEEPIPQERPQKQQSEEEPAAVDKARKSLKGAPFVKEDYVFTANASPTDSRRQRKNQSPGRQENLKSEESGSLGVKKEVHNNLNDWFDLKEAVIYSEILKRPDY</sequence>
<feature type="compositionally biased region" description="Basic and acidic residues" evidence="1">
    <location>
        <begin position="119"/>
        <end position="132"/>
    </location>
</feature>
<dbReference type="STRING" id="1168289.GCA_000259075_00262"/>
<accession>A0A2T0XQX7</accession>